<accession>A0A7W3RJ60</accession>
<feature type="compositionally biased region" description="Basic and acidic residues" evidence="1">
    <location>
        <begin position="1"/>
        <end position="29"/>
    </location>
</feature>
<evidence type="ECO:0000256" key="1">
    <source>
        <dbReference type="SAM" id="MobiDB-lite"/>
    </source>
</evidence>
<dbReference type="EMBL" id="JACJIJ010000002">
    <property type="protein sequence ID" value="MBA9051630.1"/>
    <property type="molecule type" value="Genomic_DNA"/>
</dbReference>
<name>A0A7W3RJ60_STRMR</name>
<evidence type="ECO:0000313" key="3">
    <source>
        <dbReference type="Proteomes" id="UP000577386"/>
    </source>
</evidence>
<organism evidence="2 3">
    <name type="scientific">Streptomyces murinus</name>
    <dbReference type="NCBI Taxonomy" id="33900"/>
    <lineage>
        <taxon>Bacteria</taxon>
        <taxon>Bacillati</taxon>
        <taxon>Actinomycetota</taxon>
        <taxon>Actinomycetes</taxon>
        <taxon>Kitasatosporales</taxon>
        <taxon>Streptomycetaceae</taxon>
        <taxon>Streptomyces</taxon>
    </lineage>
</organism>
<dbReference type="AlphaFoldDB" id="A0A7W3RJ60"/>
<protein>
    <submittedName>
        <fullName evidence="2">Uncharacterized protein</fullName>
    </submittedName>
</protein>
<evidence type="ECO:0000313" key="2">
    <source>
        <dbReference type="EMBL" id="MBA9051630.1"/>
    </source>
</evidence>
<comment type="caution">
    <text evidence="2">The sequence shown here is derived from an EMBL/GenBank/DDBJ whole genome shotgun (WGS) entry which is preliminary data.</text>
</comment>
<reference evidence="2 3" key="1">
    <citation type="submission" date="2020-08" db="EMBL/GenBank/DDBJ databases">
        <title>Sequencing the genomes of 1000 actinobacteria strains.</title>
        <authorList>
            <person name="Klenk H.-P."/>
        </authorList>
    </citation>
    <scope>NUCLEOTIDE SEQUENCE [LARGE SCALE GENOMIC DNA]</scope>
    <source>
        <strain evidence="2 3">DSM 41827</strain>
    </source>
</reference>
<dbReference type="GeneID" id="93979345"/>
<dbReference type="Proteomes" id="UP000577386">
    <property type="component" value="Unassembled WGS sequence"/>
</dbReference>
<feature type="region of interest" description="Disordered" evidence="1">
    <location>
        <begin position="1"/>
        <end position="68"/>
    </location>
</feature>
<dbReference type="RefSeq" id="WP_128788563.1">
    <property type="nucleotide sequence ID" value="NZ_BAAAHW010000002.1"/>
</dbReference>
<sequence>MNARDDQRQSRQEQRDANRRNEAERRHAAESSGNSPTPTPTPRDIAERSSRGKGSEERGGDQEPHRPH</sequence>
<feature type="compositionally biased region" description="Basic and acidic residues" evidence="1">
    <location>
        <begin position="44"/>
        <end position="68"/>
    </location>
</feature>
<keyword evidence="3" id="KW-1185">Reference proteome</keyword>
<gene>
    <name evidence="2" type="ORF">HDA42_000808</name>
</gene>
<proteinExistence type="predicted"/>